<accession>A0A4Y7IUN3</accession>
<gene>
    <name evidence="1" type="ORF">C5167_019567</name>
</gene>
<name>A0A4Y7IUN3_PAPSO</name>
<dbReference type="AlphaFoldDB" id="A0A4Y7IUN3"/>
<evidence type="ECO:0000313" key="2">
    <source>
        <dbReference type="Proteomes" id="UP000316621"/>
    </source>
</evidence>
<dbReference type="EMBL" id="CM010716">
    <property type="protein sequence ID" value="RZC51145.1"/>
    <property type="molecule type" value="Genomic_DNA"/>
</dbReference>
<dbReference type="Gramene" id="RZC51145">
    <property type="protein sequence ID" value="RZC51145"/>
    <property type="gene ID" value="C5167_019567"/>
</dbReference>
<dbReference type="InterPro" id="IPR050796">
    <property type="entry name" value="SCF_F-box_component"/>
</dbReference>
<sequence length="689" mass="78265">MAATKRYRSINIIDDEEKYNKKKKMKTLYRDFNYLLHSTPLPPGKNLVPEELMVDNVLTRLPAWALVRCGYVSKLWCNSIFNDTKFAARHFALQENKNLVFNLLNVDIDGGKGVCIFNLQDNYKGRDYDDSVFIDIRLLMGINFSKATELVGYCNGLACLRTGGDKGCGGMDVLNPVRGEALVLNYLIPRTGTEYLCHGFGFDSLSKEYKVVIIYTTRRMNTLNFQEEEEQVFVCMIITLGTNSWRTKVTRNSDISPPPGSSPFPKRMVTKAWKKDQRSATLCGGDLFWRITNYKHGIIINDTGVGNINGDPNDMGGGGDYINGVPNGGGNINGVPNDNNNEIEEMLLSFDIHNEKIQFIRLPTRQTTTMSTDRHHITLDHHLLEFKGYPCVARSEKILVNNKYHHHRRRNCDTDKGNFCCCIFKVHLYILEDKVKQVWVKESRFMITLKKEALLPPPYSSFFEATTTTTPPTRILGLSDNVLVYWFDGDCLIYWNPRMSHIKVVKGSLSCSKKIQDIFESKKKGISAGRGIGEDDNIQCPYMDYQLHAQVENILSLKSFIPQGGVTSVYEGTGEFQEYLKSNTGKSPAGWLKIPEIPGPGQDFEMLFDFLDMTYTYPRLLVGWGWCLKKGWIAQLVEQGTKSPRVTSSNLDLDILLKSFSRLFTEVKVDQDCLSDTALLYLNLQARHI</sequence>
<dbReference type="PANTHER" id="PTHR31672:SF13">
    <property type="entry name" value="F-BOX PROTEIN CPR30-LIKE"/>
    <property type="match status" value="1"/>
</dbReference>
<dbReference type="InterPro" id="IPR036047">
    <property type="entry name" value="F-box-like_dom_sf"/>
</dbReference>
<reference evidence="1 2" key="1">
    <citation type="journal article" date="2018" name="Science">
        <title>The opium poppy genome and morphinan production.</title>
        <authorList>
            <person name="Guo L."/>
            <person name="Winzer T."/>
            <person name="Yang X."/>
            <person name="Li Y."/>
            <person name="Ning Z."/>
            <person name="He Z."/>
            <person name="Teodor R."/>
            <person name="Lu Y."/>
            <person name="Bowser T.A."/>
            <person name="Graham I.A."/>
            <person name="Ye K."/>
        </authorList>
    </citation>
    <scope>NUCLEOTIDE SEQUENCE [LARGE SCALE GENOMIC DNA]</scope>
    <source>
        <strain evidence="2">cv. HN1</strain>
        <tissue evidence="1">Leaves</tissue>
    </source>
</reference>
<dbReference type="SUPFAM" id="SSF81383">
    <property type="entry name" value="F-box domain"/>
    <property type="match status" value="1"/>
</dbReference>
<dbReference type="Proteomes" id="UP000316621">
    <property type="component" value="Chromosome 2"/>
</dbReference>
<organism evidence="1 2">
    <name type="scientific">Papaver somniferum</name>
    <name type="common">Opium poppy</name>
    <dbReference type="NCBI Taxonomy" id="3469"/>
    <lineage>
        <taxon>Eukaryota</taxon>
        <taxon>Viridiplantae</taxon>
        <taxon>Streptophyta</taxon>
        <taxon>Embryophyta</taxon>
        <taxon>Tracheophyta</taxon>
        <taxon>Spermatophyta</taxon>
        <taxon>Magnoliopsida</taxon>
        <taxon>Ranunculales</taxon>
        <taxon>Papaveraceae</taxon>
        <taxon>Papaveroideae</taxon>
        <taxon>Papaver</taxon>
    </lineage>
</organism>
<keyword evidence="2" id="KW-1185">Reference proteome</keyword>
<evidence type="ECO:0000313" key="1">
    <source>
        <dbReference type="EMBL" id="RZC51145.1"/>
    </source>
</evidence>
<proteinExistence type="predicted"/>
<protein>
    <submittedName>
        <fullName evidence="1">Uncharacterized protein</fullName>
    </submittedName>
</protein>
<dbReference type="PANTHER" id="PTHR31672">
    <property type="entry name" value="BNACNNG10540D PROTEIN"/>
    <property type="match status" value="1"/>
</dbReference>